<accession>A0ABP6GHF3</accession>
<feature type="active site" description="Proton donor" evidence="4">
    <location>
        <position position="159"/>
    </location>
</feature>
<reference evidence="8" key="1">
    <citation type="journal article" date="2019" name="Int. J. Syst. Evol. Microbiol.">
        <title>The Global Catalogue of Microorganisms (GCM) 10K type strain sequencing project: providing services to taxonomists for standard genome sequencing and annotation.</title>
        <authorList>
            <consortium name="The Broad Institute Genomics Platform"/>
            <consortium name="The Broad Institute Genome Sequencing Center for Infectious Disease"/>
            <person name="Wu L."/>
            <person name="Ma J."/>
        </authorList>
    </citation>
    <scope>NUCLEOTIDE SEQUENCE [LARGE SCALE GENOMIC DNA]</scope>
    <source>
        <strain evidence="8">JCM 8201</strain>
    </source>
</reference>
<evidence type="ECO:0000256" key="1">
    <source>
        <dbReference type="ARBA" id="ARBA00007754"/>
    </source>
</evidence>
<evidence type="ECO:0000256" key="3">
    <source>
        <dbReference type="ARBA" id="ARBA00023295"/>
    </source>
</evidence>
<keyword evidence="5" id="KW-0732">Signal</keyword>
<dbReference type="InterPro" id="IPR017853">
    <property type="entry name" value="GH"/>
</dbReference>
<evidence type="ECO:0000313" key="7">
    <source>
        <dbReference type="EMBL" id="GAA2722033.1"/>
    </source>
</evidence>
<feature type="domain" description="GH26" evidence="6">
    <location>
        <begin position="2"/>
        <end position="370"/>
    </location>
</feature>
<dbReference type="RefSeq" id="WP_344449331.1">
    <property type="nucleotide sequence ID" value="NZ_BAAATZ010000005.1"/>
</dbReference>
<organism evidence="7 8">
    <name type="scientific">Actinocorallia aurantiaca</name>
    <dbReference type="NCBI Taxonomy" id="46204"/>
    <lineage>
        <taxon>Bacteria</taxon>
        <taxon>Bacillati</taxon>
        <taxon>Actinomycetota</taxon>
        <taxon>Actinomycetes</taxon>
        <taxon>Streptosporangiales</taxon>
        <taxon>Thermomonosporaceae</taxon>
        <taxon>Actinocorallia</taxon>
    </lineage>
</organism>
<dbReference type="PROSITE" id="PS51257">
    <property type="entry name" value="PROKAR_LIPOPROTEIN"/>
    <property type="match status" value="1"/>
</dbReference>
<keyword evidence="8" id="KW-1185">Reference proteome</keyword>
<gene>
    <name evidence="7" type="ORF">GCM10010439_13620</name>
</gene>
<evidence type="ECO:0000256" key="5">
    <source>
        <dbReference type="SAM" id="SignalP"/>
    </source>
</evidence>
<sequence>MRASRGLKAAALLLAGSLGLAACGDPSLNRNGYKVAQEMEDLEAIKPVDIRKLIWPDKDYLGLAYDSTITSGMERAQKFGERADKPHNLLKYFEEFGATFNTAENTKLWEEGFLPFVDVEPMDGTLKEFAAGHFDNELRSYALQVKKANIPLAYSFGHEMNGWWYPWGYCSKKGKETNSGEAKTGENLGRACVGKSEDNKPEDFVAAWQHVHDIFVDMGVGNVIWVWSPNTAKADDIPPLEEFYPGDQYVDWIGVSGYMNEDTDPNSPLFKRNDKAFSEVFSDLFTELKTFTKKPIIVAETGSTATIRKQWDIVSMIKASAKRQDLLGYVWFNIEKEEFGKKIDFRLDARPDSLKMYRNIFNSPKWDAKFGFDPKQLTNDD</sequence>
<dbReference type="PANTHER" id="PTHR40079">
    <property type="entry name" value="MANNAN ENDO-1,4-BETA-MANNOSIDASE E-RELATED"/>
    <property type="match status" value="1"/>
</dbReference>
<evidence type="ECO:0000259" key="6">
    <source>
        <dbReference type="PROSITE" id="PS51764"/>
    </source>
</evidence>
<proteinExistence type="inferred from homology"/>
<feature type="active site" description="Nucleophile" evidence="4">
    <location>
        <position position="300"/>
    </location>
</feature>
<dbReference type="Gene3D" id="3.20.20.80">
    <property type="entry name" value="Glycosidases"/>
    <property type="match status" value="1"/>
</dbReference>
<feature type="signal peptide" evidence="5">
    <location>
        <begin position="1"/>
        <end position="21"/>
    </location>
</feature>
<dbReference type="InterPro" id="IPR022790">
    <property type="entry name" value="GH26_dom"/>
</dbReference>
<dbReference type="PROSITE" id="PS51764">
    <property type="entry name" value="GH26"/>
    <property type="match status" value="1"/>
</dbReference>
<feature type="chain" id="PRO_5045274109" description="GH26 domain-containing protein" evidence="5">
    <location>
        <begin position="22"/>
        <end position="381"/>
    </location>
</feature>
<comment type="caution">
    <text evidence="7">The sequence shown here is derived from an EMBL/GenBank/DDBJ whole genome shotgun (WGS) entry which is preliminary data.</text>
</comment>
<protein>
    <recommendedName>
        <fullName evidence="6">GH26 domain-containing protein</fullName>
    </recommendedName>
</protein>
<dbReference type="InterPro" id="IPR000805">
    <property type="entry name" value="Glyco_hydro_26"/>
</dbReference>
<evidence type="ECO:0000256" key="2">
    <source>
        <dbReference type="ARBA" id="ARBA00022801"/>
    </source>
</evidence>
<keyword evidence="2 4" id="KW-0378">Hydrolase</keyword>
<comment type="similarity">
    <text evidence="1 4">Belongs to the glycosyl hydrolase 26 family.</text>
</comment>
<dbReference type="SUPFAM" id="SSF51445">
    <property type="entry name" value="(Trans)glycosidases"/>
    <property type="match status" value="1"/>
</dbReference>
<keyword evidence="3 4" id="KW-0326">Glycosidase</keyword>
<dbReference type="PANTHER" id="PTHR40079:SF4">
    <property type="entry name" value="GH26 DOMAIN-CONTAINING PROTEIN-RELATED"/>
    <property type="match status" value="1"/>
</dbReference>
<dbReference type="Pfam" id="PF02156">
    <property type="entry name" value="Glyco_hydro_26"/>
    <property type="match status" value="1"/>
</dbReference>
<evidence type="ECO:0000313" key="8">
    <source>
        <dbReference type="Proteomes" id="UP001501842"/>
    </source>
</evidence>
<dbReference type="Proteomes" id="UP001501842">
    <property type="component" value="Unassembled WGS sequence"/>
</dbReference>
<evidence type="ECO:0000256" key="4">
    <source>
        <dbReference type="PROSITE-ProRule" id="PRU01100"/>
    </source>
</evidence>
<name>A0ABP6GHF3_9ACTN</name>
<dbReference type="EMBL" id="BAAATZ010000005">
    <property type="protein sequence ID" value="GAA2722033.1"/>
    <property type="molecule type" value="Genomic_DNA"/>
</dbReference>